<dbReference type="GO" id="GO:0005509">
    <property type="term" value="F:calcium ion binding"/>
    <property type="evidence" value="ECO:0007669"/>
    <property type="project" value="InterPro"/>
</dbReference>
<protein>
    <submittedName>
        <fullName evidence="7">Calmodulin-7-like isoform X2</fullName>
    </submittedName>
</protein>
<dbReference type="InterPro" id="IPR011992">
    <property type="entry name" value="EF-hand-dom_pair"/>
</dbReference>
<evidence type="ECO:0000313" key="8">
    <source>
        <dbReference type="Proteomes" id="UP001327560"/>
    </source>
</evidence>
<dbReference type="SUPFAM" id="SSF47473">
    <property type="entry name" value="EF-hand"/>
    <property type="match status" value="1"/>
</dbReference>
<gene>
    <name evidence="7" type="ORF">Cni_G02322</name>
</gene>
<sequence length="91" mass="10508">MKDTNSEEEHKEAFRVFDNDQNGFIFVAKLRYVMTNLREKLTDKEFDKMIREADIDGDGPINYEVFVKVMMGNVPCVALFLCVTVRSSGLH</sequence>
<dbReference type="Proteomes" id="UP001327560">
    <property type="component" value="Chromosome 1"/>
</dbReference>
<dbReference type="CDD" id="cd00051">
    <property type="entry name" value="EFh"/>
    <property type="match status" value="1"/>
</dbReference>
<keyword evidence="2" id="KW-0488">Methylation</keyword>
<dbReference type="InterPro" id="IPR002048">
    <property type="entry name" value="EF_hand_dom"/>
</dbReference>
<dbReference type="Gene3D" id="1.10.238.10">
    <property type="entry name" value="EF-hand"/>
    <property type="match status" value="1"/>
</dbReference>
<keyword evidence="4" id="KW-0677">Repeat</keyword>
<dbReference type="InterPro" id="IPR050230">
    <property type="entry name" value="CALM/Myosin/TropC-like"/>
</dbReference>
<feature type="domain" description="EF-hand" evidence="6">
    <location>
        <begin position="41"/>
        <end position="76"/>
    </location>
</feature>
<keyword evidence="5" id="KW-0106">Calcium</keyword>
<keyword evidence="8" id="KW-1185">Reference proteome</keyword>
<reference evidence="7 8" key="1">
    <citation type="submission" date="2023-10" db="EMBL/GenBank/DDBJ databases">
        <title>Chromosome-scale genome assembly provides insights into flower coloration mechanisms of Canna indica.</title>
        <authorList>
            <person name="Li C."/>
        </authorList>
    </citation>
    <scope>NUCLEOTIDE SEQUENCE [LARGE SCALE GENOMIC DNA]</scope>
    <source>
        <tissue evidence="7">Flower</tissue>
    </source>
</reference>
<name>A0AAQ3Q2L8_9LILI</name>
<dbReference type="SMART" id="SM00054">
    <property type="entry name" value="EFh"/>
    <property type="match status" value="2"/>
</dbReference>
<dbReference type="PANTHER" id="PTHR23048:SF53">
    <property type="entry name" value="CALMODULIN"/>
    <property type="match status" value="1"/>
</dbReference>
<dbReference type="EMBL" id="CP136890">
    <property type="protein sequence ID" value="WOK93622.1"/>
    <property type="molecule type" value="Genomic_DNA"/>
</dbReference>
<dbReference type="PANTHER" id="PTHR23048">
    <property type="entry name" value="MYOSIN LIGHT CHAIN 1, 3"/>
    <property type="match status" value="1"/>
</dbReference>
<dbReference type="PROSITE" id="PS50222">
    <property type="entry name" value="EF_HAND_2"/>
    <property type="match status" value="2"/>
</dbReference>
<dbReference type="AlphaFoldDB" id="A0AAQ3Q2L8"/>
<comment type="similarity">
    <text evidence="1">Belongs to the calmodulin family.</text>
</comment>
<keyword evidence="3" id="KW-0479">Metal-binding</keyword>
<evidence type="ECO:0000256" key="5">
    <source>
        <dbReference type="ARBA" id="ARBA00022837"/>
    </source>
</evidence>
<accession>A0AAQ3Q2L8</accession>
<dbReference type="GO" id="GO:0016460">
    <property type="term" value="C:myosin II complex"/>
    <property type="evidence" value="ECO:0007669"/>
    <property type="project" value="TreeGrafter"/>
</dbReference>
<proteinExistence type="inferred from homology"/>
<evidence type="ECO:0000256" key="3">
    <source>
        <dbReference type="ARBA" id="ARBA00022723"/>
    </source>
</evidence>
<dbReference type="Pfam" id="PF13499">
    <property type="entry name" value="EF-hand_7"/>
    <property type="match status" value="1"/>
</dbReference>
<organism evidence="7 8">
    <name type="scientific">Canna indica</name>
    <name type="common">Indian-shot</name>
    <dbReference type="NCBI Taxonomy" id="4628"/>
    <lineage>
        <taxon>Eukaryota</taxon>
        <taxon>Viridiplantae</taxon>
        <taxon>Streptophyta</taxon>
        <taxon>Embryophyta</taxon>
        <taxon>Tracheophyta</taxon>
        <taxon>Spermatophyta</taxon>
        <taxon>Magnoliopsida</taxon>
        <taxon>Liliopsida</taxon>
        <taxon>Zingiberales</taxon>
        <taxon>Cannaceae</taxon>
        <taxon>Canna</taxon>
    </lineage>
</organism>
<evidence type="ECO:0000256" key="4">
    <source>
        <dbReference type="ARBA" id="ARBA00022737"/>
    </source>
</evidence>
<evidence type="ECO:0000313" key="7">
    <source>
        <dbReference type="EMBL" id="WOK93622.1"/>
    </source>
</evidence>
<feature type="domain" description="EF-hand" evidence="6">
    <location>
        <begin position="5"/>
        <end position="40"/>
    </location>
</feature>
<evidence type="ECO:0000259" key="6">
    <source>
        <dbReference type="PROSITE" id="PS50222"/>
    </source>
</evidence>
<dbReference type="FunFam" id="1.10.238.10:FF:000034">
    <property type="entry name" value="Calmodulin"/>
    <property type="match status" value="1"/>
</dbReference>
<evidence type="ECO:0000256" key="1">
    <source>
        <dbReference type="ARBA" id="ARBA00009763"/>
    </source>
</evidence>
<evidence type="ECO:0000256" key="2">
    <source>
        <dbReference type="ARBA" id="ARBA00022481"/>
    </source>
</evidence>